<proteinExistence type="predicted"/>
<reference evidence="3" key="1">
    <citation type="submission" date="2021-05" db="EMBL/GenBank/DDBJ databases">
        <title>Energy efficiency and biological interactions define the core microbiome of deep oligotrophic groundwater.</title>
        <authorList>
            <person name="Mehrshad M."/>
            <person name="Lopez-Fernandez M."/>
            <person name="Bell E."/>
            <person name="Bernier-Latmani R."/>
            <person name="Bertilsson S."/>
            <person name="Dopson M."/>
        </authorList>
    </citation>
    <scope>NUCLEOTIDE SEQUENCE</scope>
    <source>
        <strain evidence="3">Modern_marine.mb.64</strain>
    </source>
</reference>
<evidence type="ECO:0000313" key="3">
    <source>
        <dbReference type="EMBL" id="MBU2692547.1"/>
    </source>
</evidence>
<gene>
    <name evidence="3" type="ORF">KJ970_16655</name>
</gene>
<dbReference type="InterPro" id="IPR025110">
    <property type="entry name" value="AMP-bd_C"/>
</dbReference>
<comment type="caution">
    <text evidence="3">The sequence shown here is derived from an EMBL/GenBank/DDBJ whole genome shotgun (WGS) entry which is preliminary data.</text>
</comment>
<dbReference type="Gene3D" id="3.40.50.12780">
    <property type="entry name" value="N-terminal domain of ligase-like"/>
    <property type="match status" value="1"/>
</dbReference>
<dbReference type="InterPro" id="IPR045851">
    <property type="entry name" value="AMP-bd_C_sf"/>
</dbReference>
<dbReference type="Proteomes" id="UP000777784">
    <property type="component" value="Unassembled WGS sequence"/>
</dbReference>
<dbReference type="InterPro" id="IPR020845">
    <property type="entry name" value="AMP-binding_CS"/>
</dbReference>
<dbReference type="Pfam" id="PF13193">
    <property type="entry name" value="AMP-binding_C"/>
    <property type="match status" value="1"/>
</dbReference>
<name>A0A948S0F1_UNCEI</name>
<dbReference type="EMBL" id="JAHJDP010000095">
    <property type="protein sequence ID" value="MBU2692547.1"/>
    <property type="molecule type" value="Genomic_DNA"/>
</dbReference>
<dbReference type="PANTHER" id="PTHR43767:SF1">
    <property type="entry name" value="NONRIBOSOMAL PEPTIDE SYNTHASE PES1 (EUROFUNG)-RELATED"/>
    <property type="match status" value="1"/>
</dbReference>
<dbReference type="Gene3D" id="3.30.300.30">
    <property type="match status" value="1"/>
</dbReference>
<feature type="domain" description="AMP-dependent synthetase/ligase" evidence="1">
    <location>
        <begin position="29"/>
        <end position="421"/>
    </location>
</feature>
<evidence type="ECO:0000259" key="2">
    <source>
        <dbReference type="Pfam" id="PF13193"/>
    </source>
</evidence>
<dbReference type="InterPro" id="IPR050237">
    <property type="entry name" value="ATP-dep_AMP-bd_enzyme"/>
</dbReference>
<dbReference type="SUPFAM" id="SSF56801">
    <property type="entry name" value="Acetyl-CoA synthetase-like"/>
    <property type="match status" value="1"/>
</dbReference>
<keyword evidence="3" id="KW-0436">Ligase</keyword>
<dbReference type="PANTHER" id="PTHR43767">
    <property type="entry name" value="LONG-CHAIN-FATTY-ACID--COA LIGASE"/>
    <property type="match status" value="1"/>
</dbReference>
<dbReference type="InterPro" id="IPR000873">
    <property type="entry name" value="AMP-dep_synth/lig_dom"/>
</dbReference>
<dbReference type="Pfam" id="PF00501">
    <property type="entry name" value="AMP-binding"/>
    <property type="match status" value="1"/>
</dbReference>
<sequence length="568" mass="63404">MPEKSWYRFYDKGVPIRPDFEELPLPSFLERAASRFPSRPATIFLNQNLTYGRLKDHVDRLATALTALGVVRDSRVAIHLPNLPQTAISVMAVLSLGAQVVMTNPLNVSRELEEQWTDAECTVVITTDFLYNRHIAQIHNNLTIRHYIVASIPDYLSFPVRPLAALKLRRRRPSLLTRMPRGPEFHSFKSLIRWSPACPPRPVIRMDDAALLQYTGGTTGRSKGAILTHGNLSYNVQQMHFWFPGLKDGGEVFLSVLPQFHIFGFTVALLLPIFAGATMVVMPNPRDIPIIIKNIKKHRVTLFPAVPAIFKAINSYSKISRKDVRSLKWSFAGGAPLPIDTLQRFEELTGGKLVEGYGLTEASPLTHANPLGGKRKAGSIGIPVPGTDAKIVDTNNGIGECAPGEEGELIVRGPQIMQGYYNNPEETAQALRNGWLHTGDLAMMDEDGFVTIVGRKKDMILASGYNIYPDEIDSILMEHPAITEACTIGVPDPKRGETVKSFVVLKPGETVTEEEIISYCKKQLAAYKVPRLIDFRETLPKSGILKFLRRVLREEELAEIQKCHREID</sequence>
<dbReference type="AlphaFoldDB" id="A0A948S0F1"/>
<evidence type="ECO:0000313" key="4">
    <source>
        <dbReference type="Proteomes" id="UP000777784"/>
    </source>
</evidence>
<dbReference type="CDD" id="cd05936">
    <property type="entry name" value="FC-FACS_FadD_like"/>
    <property type="match status" value="1"/>
</dbReference>
<dbReference type="PROSITE" id="PS00455">
    <property type="entry name" value="AMP_BINDING"/>
    <property type="match status" value="1"/>
</dbReference>
<dbReference type="GO" id="GO:0016878">
    <property type="term" value="F:acid-thiol ligase activity"/>
    <property type="evidence" value="ECO:0007669"/>
    <property type="project" value="UniProtKB-ARBA"/>
</dbReference>
<feature type="domain" description="AMP-binding enzyme C-terminal" evidence="2">
    <location>
        <begin position="471"/>
        <end position="543"/>
    </location>
</feature>
<accession>A0A948S0F1</accession>
<dbReference type="InterPro" id="IPR042099">
    <property type="entry name" value="ANL_N_sf"/>
</dbReference>
<protein>
    <submittedName>
        <fullName evidence="3">Long-chain fatty acid--CoA ligase</fullName>
    </submittedName>
</protein>
<organism evidence="3 4">
    <name type="scientific">Eiseniibacteriota bacterium</name>
    <dbReference type="NCBI Taxonomy" id="2212470"/>
    <lineage>
        <taxon>Bacteria</taxon>
        <taxon>Candidatus Eiseniibacteriota</taxon>
    </lineage>
</organism>
<evidence type="ECO:0000259" key="1">
    <source>
        <dbReference type="Pfam" id="PF00501"/>
    </source>
</evidence>